<protein>
    <recommendedName>
        <fullName evidence="11">Bifunctional protein HldE</fullName>
    </recommendedName>
    <domain>
        <recommendedName>
            <fullName evidence="11">D-beta-D-heptose 7-phosphate kinase</fullName>
            <ecNumber evidence="11">2.7.1.167</ecNumber>
        </recommendedName>
        <alternativeName>
            <fullName evidence="11">D-beta-D-heptose 7-phosphotransferase</fullName>
        </alternativeName>
        <alternativeName>
            <fullName evidence="11">D-glycero-beta-D-manno-heptose-7-phosphate kinase</fullName>
        </alternativeName>
    </domain>
    <domain>
        <recommendedName>
            <fullName evidence="11">D-beta-D-heptose 1-phosphate adenylyltransferase</fullName>
            <ecNumber evidence="11">2.7.7.70</ecNumber>
        </recommendedName>
        <alternativeName>
            <fullName evidence="11">D-glycero-beta-D-manno-heptose 1-phosphate adenylyltransferase</fullName>
        </alternativeName>
    </domain>
</protein>
<dbReference type="AlphaFoldDB" id="A0A1G6CC44"/>
<dbReference type="InterPro" id="IPR029056">
    <property type="entry name" value="Ribokinase-like"/>
</dbReference>
<keyword evidence="4 11" id="KW-0808">Transferase</keyword>
<comment type="pathway">
    <text evidence="11">Nucleotide-sugar biosynthesis; ADP-L-glycero-beta-D-manno-heptose biosynthesis; ADP-L-glycero-beta-D-manno-heptose from D-glycero-beta-D-manno-heptose 7-phosphate: step 3/4.</text>
</comment>
<dbReference type="InterPro" id="IPR002173">
    <property type="entry name" value="Carboh/pur_kinase_PfkB_CS"/>
</dbReference>
<comment type="similarity">
    <text evidence="11">In the N-terminal section; belongs to the carbohydrate kinase PfkB family.</text>
</comment>
<keyword evidence="9 11" id="KW-0511">Multifunctional enzyme</keyword>
<dbReference type="InterPro" id="IPR014729">
    <property type="entry name" value="Rossmann-like_a/b/a_fold"/>
</dbReference>
<keyword evidence="15" id="KW-1185">Reference proteome</keyword>
<keyword evidence="8 11" id="KW-0067">ATP-binding</keyword>
<dbReference type="EMBL" id="FMXQ01000004">
    <property type="protein sequence ID" value="SDB30439.1"/>
    <property type="molecule type" value="Genomic_DNA"/>
</dbReference>
<comment type="subunit">
    <text evidence="11">Homodimer.</text>
</comment>
<dbReference type="UniPathway" id="UPA00356">
    <property type="reaction ID" value="UER00437"/>
</dbReference>
<evidence type="ECO:0000259" key="12">
    <source>
        <dbReference type="Pfam" id="PF00294"/>
    </source>
</evidence>
<keyword evidence="5 11" id="KW-0548">Nucleotidyltransferase</keyword>
<feature type="region of interest" description="Cytidylyltransferase" evidence="11">
    <location>
        <begin position="349"/>
        <end position="480"/>
    </location>
</feature>
<dbReference type="GO" id="GO:0009244">
    <property type="term" value="P:lipopolysaccharide core region biosynthetic process"/>
    <property type="evidence" value="ECO:0007669"/>
    <property type="project" value="UniProtKB-UniPathway"/>
</dbReference>
<dbReference type="InterPro" id="IPR011913">
    <property type="entry name" value="RfaE_dom_I"/>
</dbReference>
<dbReference type="HAMAP" id="MF_01603">
    <property type="entry name" value="HldE"/>
    <property type="match status" value="1"/>
</dbReference>
<dbReference type="GO" id="GO:0016773">
    <property type="term" value="F:phosphotransferase activity, alcohol group as acceptor"/>
    <property type="evidence" value="ECO:0007669"/>
    <property type="project" value="InterPro"/>
</dbReference>
<evidence type="ECO:0000256" key="4">
    <source>
        <dbReference type="ARBA" id="ARBA00022679"/>
    </source>
</evidence>
<sequence length="480" mass="50090">MDASLIDRLAQAKVLVIGDVLLDRFVEGTVRRVSPEAPVPVLNHTRERSLLGGAGNVAANLLAYGASVTLVGVAGADSGAEELRRFCDGFERLTCRLIEDESRPTTVKTRYLSGWHQLLRVDAEAVDDLPASVARDLLAAAREALPDADVVILSDYAKGVLGAKTIASLIGAAREAGTPVIADPKKPQAAVFAGATLVTPNTLELERFTGRPVDSDAAAEEACRSVLETCGLDAILVTRGHAGMTLVAHNADALHVRAENRRVFDVTGAGDTVVATLAAAMAIGVPLADAVRLANAAAGVAVAKPGTATVHPRELKQALGVEASANVLARQEGLDQVGHWKSQGLLVGFTNGCFDLLHRGHLHSLEQASRRVDRLVVGINSDASAKRLKGPGRPVQDAETRAAVLAALRFVDLVVPFEEDTPADLIGAVLPDVLFKGADYAENEVVGGDVVKANGGRVELIPLLPGHSTTGTVGRMKSAG</sequence>
<feature type="binding site" evidence="11">
    <location>
        <begin position="201"/>
        <end position="204"/>
    </location>
    <ligand>
        <name>ATP</name>
        <dbReference type="ChEBI" id="CHEBI:30616"/>
    </ligand>
</feature>
<dbReference type="InterPro" id="IPR011611">
    <property type="entry name" value="PfkB_dom"/>
</dbReference>
<dbReference type="Pfam" id="PF00294">
    <property type="entry name" value="PfkB"/>
    <property type="match status" value="1"/>
</dbReference>
<dbReference type="CDD" id="cd01172">
    <property type="entry name" value="RfaE_like"/>
    <property type="match status" value="1"/>
</dbReference>
<dbReference type="STRING" id="665467.SAMN02982931_02309"/>
<evidence type="ECO:0000259" key="13">
    <source>
        <dbReference type="Pfam" id="PF01467"/>
    </source>
</evidence>
<evidence type="ECO:0000256" key="8">
    <source>
        <dbReference type="ARBA" id="ARBA00022840"/>
    </source>
</evidence>
<comment type="function">
    <text evidence="2 11">Catalyzes the ADP transfer from ATP to D-glycero-beta-D-manno-heptose 1-phosphate, yielding ADP-D-glycero-beta-D-manno-heptose.</text>
</comment>
<keyword evidence="6 11" id="KW-0547">Nucleotide-binding</keyword>
<comment type="similarity">
    <text evidence="11">In the C-terminal section; belongs to the cytidylyltransferase family.</text>
</comment>
<comment type="pathway">
    <text evidence="3">Bacterial outer membrane biogenesis; LPS core biosynthesis.</text>
</comment>
<dbReference type="OrthoDB" id="9802794at2"/>
<reference evidence="14 15" key="1">
    <citation type="submission" date="2016-10" db="EMBL/GenBank/DDBJ databases">
        <authorList>
            <person name="de Groot N.N."/>
        </authorList>
    </citation>
    <scope>NUCLEOTIDE SEQUENCE [LARGE SCALE GENOMIC DNA]</scope>
    <source>
        <strain evidence="14 15">ATCC 35022</strain>
    </source>
</reference>
<evidence type="ECO:0000313" key="14">
    <source>
        <dbReference type="EMBL" id="SDB30439.1"/>
    </source>
</evidence>
<dbReference type="SUPFAM" id="SSF52374">
    <property type="entry name" value="Nucleotidylyl transferase"/>
    <property type="match status" value="1"/>
</dbReference>
<dbReference type="GO" id="GO:0005524">
    <property type="term" value="F:ATP binding"/>
    <property type="evidence" value="ECO:0007669"/>
    <property type="project" value="UniProtKB-UniRule"/>
</dbReference>
<dbReference type="NCBIfam" id="TIGR00125">
    <property type="entry name" value="cyt_tran_rel"/>
    <property type="match status" value="1"/>
</dbReference>
<dbReference type="GO" id="GO:0005829">
    <property type="term" value="C:cytosol"/>
    <property type="evidence" value="ECO:0007669"/>
    <property type="project" value="TreeGrafter"/>
</dbReference>
<dbReference type="Gene3D" id="3.40.1190.20">
    <property type="match status" value="1"/>
</dbReference>
<evidence type="ECO:0000256" key="1">
    <source>
        <dbReference type="ARBA" id="ARBA00002319"/>
    </source>
</evidence>
<comment type="function">
    <text evidence="1 11">Catalyzes the phosphorylation of D-glycero-D-manno-heptose 7-phosphate at the C-1 position to selectively form D-glycero-beta-D-manno-heptose-1,7-bisphosphate.</text>
</comment>
<dbReference type="PANTHER" id="PTHR46969:SF1">
    <property type="entry name" value="BIFUNCTIONAL PROTEIN HLDE"/>
    <property type="match status" value="1"/>
</dbReference>
<keyword evidence="7 11" id="KW-0418">Kinase</keyword>
<dbReference type="SUPFAM" id="SSF53613">
    <property type="entry name" value="Ribokinase-like"/>
    <property type="match status" value="1"/>
</dbReference>
<dbReference type="EC" id="2.7.7.70" evidence="11"/>
<comment type="catalytic activity">
    <reaction evidence="11">
        <text>D-glycero-beta-D-manno-heptose 1-phosphate + ATP + H(+) = ADP-D-glycero-beta-D-manno-heptose + diphosphate</text>
        <dbReference type="Rhea" id="RHEA:27465"/>
        <dbReference type="ChEBI" id="CHEBI:15378"/>
        <dbReference type="ChEBI" id="CHEBI:30616"/>
        <dbReference type="ChEBI" id="CHEBI:33019"/>
        <dbReference type="ChEBI" id="CHEBI:59967"/>
        <dbReference type="ChEBI" id="CHEBI:61593"/>
        <dbReference type="EC" id="2.7.7.70"/>
    </reaction>
</comment>
<dbReference type="PROSITE" id="PS00583">
    <property type="entry name" value="PFKB_KINASES_1"/>
    <property type="match status" value="1"/>
</dbReference>
<dbReference type="GO" id="GO:0033786">
    <property type="term" value="F:heptose-1-phosphate adenylyltransferase activity"/>
    <property type="evidence" value="ECO:0007669"/>
    <property type="project" value="UniProtKB-UniRule"/>
</dbReference>
<dbReference type="PANTHER" id="PTHR46969">
    <property type="entry name" value="BIFUNCTIONAL PROTEIN HLDE"/>
    <property type="match status" value="1"/>
</dbReference>
<dbReference type="InterPro" id="IPR023030">
    <property type="entry name" value="Bifunc_HldE"/>
</dbReference>
<evidence type="ECO:0000256" key="11">
    <source>
        <dbReference type="HAMAP-Rule" id="MF_01603"/>
    </source>
</evidence>
<evidence type="ECO:0000256" key="2">
    <source>
        <dbReference type="ARBA" id="ARBA00003753"/>
    </source>
</evidence>
<dbReference type="GO" id="GO:0033785">
    <property type="term" value="F:heptose 7-phosphate kinase activity"/>
    <property type="evidence" value="ECO:0007669"/>
    <property type="project" value="UniProtKB-UniRule"/>
</dbReference>
<feature type="domain" description="Cytidyltransferase-like" evidence="13">
    <location>
        <begin position="349"/>
        <end position="442"/>
    </location>
</feature>
<comment type="catalytic activity">
    <reaction evidence="11">
        <text>D-glycero-beta-D-manno-heptose 7-phosphate + ATP = D-glycero-beta-D-manno-heptose 1,7-bisphosphate + ADP + H(+)</text>
        <dbReference type="Rhea" id="RHEA:27473"/>
        <dbReference type="ChEBI" id="CHEBI:15378"/>
        <dbReference type="ChEBI" id="CHEBI:30616"/>
        <dbReference type="ChEBI" id="CHEBI:60204"/>
        <dbReference type="ChEBI" id="CHEBI:60208"/>
        <dbReference type="ChEBI" id="CHEBI:456216"/>
        <dbReference type="EC" id="2.7.1.167"/>
    </reaction>
</comment>
<evidence type="ECO:0000256" key="9">
    <source>
        <dbReference type="ARBA" id="ARBA00023268"/>
    </source>
</evidence>
<accession>A0A1G6CC44</accession>
<dbReference type="Pfam" id="PF01467">
    <property type="entry name" value="CTP_transf_like"/>
    <property type="match status" value="1"/>
</dbReference>
<feature type="region of interest" description="Ribokinase" evidence="11">
    <location>
        <begin position="1"/>
        <end position="325"/>
    </location>
</feature>
<evidence type="ECO:0000256" key="3">
    <source>
        <dbReference type="ARBA" id="ARBA00004713"/>
    </source>
</evidence>
<feature type="domain" description="Carbohydrate kinase PfkB" evidence="12">
    <location>
        <begin position="12"/>
        <end position="310"/>
    </location>
</feature>
<dbReference type="RefSeq" id="WP_090876577.1">
    <property type="nucleotide sequence ID" value="NZ_FMXQ01000004.1"/>
</dbReference>
<evidence type="ECO:0000256" key="10">
    <source>
        <dbReference type="ARBA" id="ARBA00023277"/>
    </source>
</evidence>
<evidence type="ECO:0000313" key="15">
    <source>
        <dbReference type="Proteomes" id="UP000199071"/>
    </source>
</evidence>
<proteinExistence type="inferred from homology"/>
<evidence type="ECO:0000256" key="7">
    <source>
        <dbReference type="ARBA" id="ARBA00022777"/>
    </source>
</evidence>
<evidence type="ECO:0000256" key="5">
    <source>
        <dbReference type="ARBA" id="ARBA00022695"/>
    </source>
</evidence>
<name>A0A1G6CC44_9HYPH</name>
<dbReference type="EC" id="2.7.1.167" evidence="11"/>
<dbReference type="GO" id="GO:0097171">
    <property type="term" value="P:ADP-L-glycero-beta-D-manno-heptose biosynthetic process"/>
    <property type="evidence" value="ECO:0007669"/>
    <property type="project" value="UniProtKB-UniPathway"/>
</dbReference>
<organism evidence="14 15">
    <name type="scientific">Bauldia litoralis</name>
    <dbReference type="NCBI Taxonomy" id="665467"/>
    <lineage>
        <taxon>Bacteria</taxon>
        <taxon>Pseudomonadati</taxon>
        <taxon>Pseudomonadota</taxon>
        <taxon>Alphaproteobacteria</taxon>
        <taxon>Hyphomicrobiales</taxon>
        <taxon>Kaistiaceae</taxon>
        <taxon>Bauldia</taxon>
    </lineage>
</organism>
<dbReference type="UniPathway" id="UPA00958"/>
<feature type="active site" evidence="11">
    <location>
        <position position="271"/>
    </location>
</feature>
<keyword evidence="10 11" id="KW-0119">Carbohydrate metabolism</keyword>
<evidence type="ECO:0000256" key="6">
    <source>
        <dbReference type="ARBA" id="ARBA00022741"/>
    </source>
</evidence>
<dbReference type="InterPro" id="IPR004821">
    <property type="entry name" value="Cyt_trans-like"/>
</dbReference>
<dbReference type="NCBIfam" id="TIGR02198">
    <property type="entry name" value="rfaE_dom_I"/>
    <property type="match status" value="1"/>
</dbReference>
<gene>
    <name evidence="11" type="primary">hldE</name>
    <name evidence="14" type="ORF">SAMN02982931_02309</name>
</gene>
<dbReference type="Proteomes" id="UP000199071">
    <property type="component" value="Unassembled WGS sequence"/>
</dbReference>
<dbReference type="Gene3D" id="3.40.50.620">
    <property type="entry name" value="HUPs"/>
    <property type="match status" value="1"/>
</dbReference>
<comment type="pathway">
    <text evidence="11">Nucleotide-sugar biosynthesis; ADP-L-glycero-beta-D-manno-heptose biosynthesis; ADP-L-glycero-beta-D-manno-heptose from D-glycero-beta-D-manno-heptose 7-phosphate: step 1/4.</text>
</comment>